<evidence type="ECO:0000256" key="4">
    <source>
        <dbReference type="SAM" id="Coils"/>
    </source>
</evidence>
<comment type="cofactor">
    <cofactor evidence="3">
        <name>Zn(2+)</name>
        <dbReference type="ChEBI" id="CHEBI:29105"/>
    </cofactor>
    <text evidence="3">Binds 1 zinc ion per subunit.</text>
</comment>
<dbReference type="EMBL" id="CP138333">
    <property type="protein sequence ID" value="WZX29878.1"/>
    <property type="molecule type" value="Genomic_DNA"/>
</dbReference>
<keyword evidence="5" id="KW-0732">Signal</keyword>
<keyword evidence="3" id="KW-0479">Metal-binding</keyword>
<keyword evidence="3" id="KW-0186">Copper</keyword>
<feature type="chain" id="PRO_5047432408" description="Superoxide dismutase [Cu-Zn]" evidence="5">
    <location>
        <begin position="19"/>
        <end position="201"/>
    </location>
</feature>
<comment type="catalytic activity">
    <reaction evidence="3">
        <text>2 superoxide + 2 H(+) = H2O2 + O2</text>
        <dbReference type="Rhea" id="RHEA:20696"/>
        <dbReference type="ChEBI" id="CHEBI:15378"/>
        <dbReference type="ChEBI" id="CHEBI:15379"/>
        <dbReference type="ChEBI" id="CHEBI:16240"/>
        <dbReference type="ChEBI" id="CHEBI:18421"/>
        <dbReference type="EC" id="1.15.1.1"/>
    </reaction>
</comment>
<dbReference type="PANTHER" id="PTHR10003">
    <property type="entry name" value="SUPEROXIDE DISMUTASE CU-ZN -RELATED"/>
    <property type="match status" value="1"/>
</dbReference>
<evidence type="ECO:0000259" key="6">
    <source>
        <dbReference type="Pfam" id="PF00080"/>
    </source>
</evidence>
<dbReference type="PROSITE" id="PS00332">
    <property type="entry name" value="SOD_CU_ZN_2"/>
    <property type="match status" value="1"/>
</dbReference>
<dbReference type="InterPro" id="IPR024134">
    <property type="entry name" value="SOD_Cu/Zn_/chaperone"/>
</dbReference>
<evidence type="ECO:0000313" key="8">
    <source>
        <dbReference type="Proteomes" id="UP001455384"/>
    </source>
</evidence>
<dbReference type="Pfam" id="PF00080">
    <property type="entry name" value="Sod_Cu"/>
    <property type="match status" value="1"/>
</dbReference>
<accession>A0ABZ3CLF5</accession>
<comment type="function">
    <text evidence="2">Destroys radicals which are normally produced within the cells and which are toxic to biological systems. May play a role in favoring mycobacterial survival in phagocytes.</text>
</comment>
<keyword evidence="8" id="KW-1185">Reference proteome</keyword>
<name>A0ABZ3CLF5_9STAP</name>
<feature type="signal peptide" evidence="5">
    <location>
        <begin position="1"/>
        <end position="18"/>
    </location>
</feature>
<organism evidence="7 8">
    <name type="scientific">Salinicoccus bachuensis</name>
    <dbReference type="NCBI Taxonomy" id="3136731"/>
    <lineage>
        <taxon>Bacteria</taxon>
        <taxon>Bacillati</taxon>
        <taxon>Bacillota</taxon>
        <taxon>Bacilli</taxon>
        <taxon>Bacillales</taxon>
        <taxon>Staphylococcaceae</taxon>
        <taxon>Salinicoccus</taxon>
    </lineage>
</organism>
<dbReference type="EC" id="1.15.1.1" evidence="3"/>
<dbReference type="InterPro" id="IPR001424">
    <property type="entry name" value="SOD_Cu_Zn_dom"/>
</dbReference>
<comment type="cofactor">
    <cofactor evidence="3">
        <name>Cu cation</name>
        <dbReference type="ChEBI" id="CHEBI:23378"/>
    </cofactor>
    <text evidence="3">Binds 1 copper ion per subunit.</text>
</comment>
<comment type="similarity">
    <text evidence="1 3">Belongs to the Cu-Zn superoxide dismutase family.</text>
</comment>
<protein>
    <recommendedName>
        <fullName evidence="3">Superoxide dismutase [Cu-Zn]</fullName>
        <ecNumber evidence="3">1.15.1.1</ecNumber>
    </recommendedName>
</protein>
<dbReference type="PRINTS" id="PR00068">
    <property type="entry name" value="CUZNDISMTASE"/>
</dbReference>
<dbReference type="InterPro" id="IPR036423">
    <property type="entry name" value="SOD-like_Cu/Zn_dom_sf"/>
</dbReference>
<dbReference type="RefSeq" id="WP_342388413.1">
    <property type="nucleotide sequence ID" value="NZ_CP138333.2"/>
</dbReference>
<dbReference type="CDD" id="cd00305">
    <property type="entry name" value="Cu-Zn_Superoxide_Dismutase"/>
    <property type="match status" value="1"/>
</dbReference>
<feature type="coiled-coil region" evidence="4">
    <location>
        <begin position="31"/>
        <end position="63"/>
    </location>
</feature>
<evidence type="ECO:0000256" key="5">
    <source>
        <dbReference type="SAM" id="SignalP"/>
    </source>
</evidence>
<keyword evidence="3" id="KW-0560">Oxidoreductase</keyword>
<keyword evidence="3" id="KW-0862">Zinc</keyword>
<gene>
    <name evidence="7" type="ORF">RQP18_01545</name>
</gene>
<evidence type="ECO:0000256" key="2">
    <source>
        <dbReference type="ARBA" id="ARBA00024900"/>
    </source>
</evidence>
<dbReference type="InterPro" id="IPR018152">
    <property type="entry name" value="SOD_Cu/Zn_BS"/>
</dbReference>
<dbReference type="Proteomes" id="UP001455384">
    <property type="component" value="Chromosome"/>
</dbReference>
<reference evidence="8" key="1">
    <citation type="submission" date="2023-10" db="EMBL/GenBank/DDBJ databases">
        <title>Genome analysis and identification of Salinococcus sp. Bachu38 nov., a PGPR from the rhizosphere of Tamarix.</title>
        <authorList>
            <person name="Liang Z."/>
            <person name="Zhang X."/>
            <person name="Jia J."/>
            <person name="Chen X."/>
            <person name="Wang Y."/>
            <person name="Wang Q."/>
            <person name="Wang R."/>
        </authorList>
    </citation>
    <scope>NUCLEOTIDE SEQUENCE [LARGE SCALE GENOMIC DNA]</scope>
    <source>
        <strain evidence="8">Bachu38</strain>
    </source>
</reference>
<dbReference type="PROSITE" id="PS00087">
    <property type="entry name" value="SOD_CU_ZN_1"/>
    <property type="match status" value="1"/>
</dbReference>
<proteinExistence type="inferred from homology"/>
<dbReference type="SUPFAM" id="SSF49329">
    <property type="entry name" value="Cu,Zn superoxide dismutase-like"/>
    <property type="match status" value="1"/>
</dbReference>
<evidence type="ECO:0000313" key="7">
    <source>
        <dbReference type="EMBL" id="WZX29878.1"/>
    </source>
</evidence>
<feature type="domain" description="Superoxide dismutase copper/zinc binding" evidence="6">
    <location>
        <begin position="69"/>
        <end position="199"/>
    </location>
</feature>
<dbReference type="Gene3D" id="2.60.40.200">
    <property type="entry name" value="Superoxide dismutase, copper/zinc binding domain"/>
    <property type="match status" value="1"/>
</dbReference>
<evidence type="ECO:0000256" key="1">
    <source>
        <dbReference type="ARBA" id="ARBA00010457"/>
    </source>
</evidence>
<sequence length="201" mass="21558">MKIWKLLFLMLMIGVVLAACGGNEEPEAEDQERVDETIDEERNDVAEETNERAEEEVVLMNSEGEETATATLSEGDYGVNIALVGQDLPAGTHGFHIHETGSCEQPDFESAGGHYNPTDANHGFDDPEGPHAGDMENIEVAEDGTINTEVTADMVTMEENQETTLYPEGGTALVIHSGADDYESQPSGDAGERIACGVIGE</sequence>
<evidence type="ECO:0000256" key="3">
    <source>
        <dbReference type="RuleBase" id="RU000393"/>
    </source>
</evidence>
<keyword evidence="4" id="KW-0175">Coiled coil</keyword>
<dbReference type="PROSITE" id="PS51257">
    <property type="entry name" value="PROKAR_LIPOPROTEIN"/>
    <property type="match status" value="1"/>
</dbReference>